<accession>A0A4R8G0M6</accession>
<sequence>MTVTRNRLILLAAAGSAAILLAAFGFQYLGDLAPCKLCIWQRWPHAVAAVLGLLAVAVGGFILTLSGLSVMAASTGLAIYHSGVERHWWAGPSSCTGDGPSLSQMTPEQMLNPSLVEPIVLCDRIAWQLFGLTMANYNVLLSAGLVAVWAMALTRGRS</sequence>
<evidence type="ECO:0000313" key="9">
    <source>
        <dbReference type="Proteomes" id="UP000295484"/>
    </source>
</evidence>
<evidence type="ECO:0000256" key="4">
    <source>
        <dbReference type="ARBA" id="ARBA00022989"/>
    </source>
</evidence>
<evidence type="ECO:0000313" key="10">
    <source>
        <dbReference type="Proteomes" id="UP000635853"/>
    </source>
</evidence>
<keyword evidence="10" id="KW-1185">Reference proteome</keyword>
<dbReference type="PANTHER" id="PTHR36570">
    <property type="entry name" value="DISULFIDE BOND FORMATION PROTEIN B"/>
    <property type="match status" value="1"/>
</dbReference>
<comment type="subcellular location">
    <subcellularLocation>
        <location evidence="1">Cell membrane</location>
        <topology evidence="1">Multi-pass membrane protein</topology>
    </subcellularLocation>
</comment>
<dbReference type="Pfam" id="PF02600">
    <property type="entry name" value="DsbB"/>
    <property type="match status" value="1"/>
</dbReference>
<evidence type="ECO:0000256" key="1">
    <source>
        <dbReference type="ARBA" id="ARBA00004651"/>
    </source>
</evidence>
<dbReference type="GO" id="GO:0015035">
    <property type="term" value="F:protein-disulfide reductase activity"/>
    <property type="evidence" value="ECO:0007669"/>
    <property type="project" value="InterPro"/>
</dbReference>
<dbReference type="Proteomes" id="UP000635853">
    <property type="component" value="Unassembled WGS sequence"/>
</dbReference>
<dbReference type="EMBL" id="SOEB01000003">
    <property type="protein sequence ID" value="TDX32636.1"/>
    <property type="molecule type" value="Genomic_DNA"/>
</dbReference>
<reference evidence="8 9" key="1">
    <citation type="submission" date="2019-03" db="EMBL/GenBank/DDBJ databases">
        <title>Genomic Encyclopedia of Type Strains, Phase IV (KMG-IV): sequencing the most valuable type-strain genomes for metagenomic binning, comparative biology and taxonomic classification.</title>
        <authorList>
            <person name="Goeker M."/>
        </authorList>
    </citation>
    <scope>NUCLEOTIDE SEQUENCE [LARGE SCALE GENOMIC DNA]</scope>
    <source>
        <strain evidence="8 9">JA181</strain>
    </source>
</reference>
<dbReference type="InterPro" id="IPR050183">
    <property type="entry name" value="DsbB"/>
</dbReference>
<evidence type="ECO:0000256" key="6">
    <source>
        <dbReference type="SAM" id="Phobius"/>
    </source>
</evidence>
<dbReference type="SUPFAM" id="SSF158442">
    <property type="entry name" value="DsbB-like"/>
    <property type="match status" value="1"/>
</dbReference>
<name>A0A4R8G0M6_9RHOB</name>
<evidence type="ECO:0000256" key="2">
    <source>
        <dbReference type="ARBA" id="ARBA00022475"/>
    </source>
</evidence>
<dbReference type="PANTHER" id="PTHR36570:SF3">
    <property type="entry name" value="DISULFIDE BOND FORMATION PROTEIN B"/>
    <property type="match status" value="1"/>
</dbReference>
<keyword evidence="4 6" id="KW-1133">Transmembrane helix</keyword>
<dbReference type="InterPro" id="IPR023380">
    <property type="entry name" value="DsbB-like_sf"/>
</dbReference>
<reference evidence="10" key="2">
    <citation type="submission" date="2021-01" db="EMBL/GenBank/DDBJ databases">
        <title>Draft genomes of Rhodovulum sulfidophilum.</title>
        <authorList>
            <person name="Guzman M.S."/>
        </authorList>
    </citation>
    <scope>NUCLEOTIDE SEQUENCE [LARGE SCALE GENOMIC DNA]</scope>
    <source>
        <strain evidence="10">AB19</strain>
    </source>
</reference>
<gene>
    <name evidence="8" type="ORF">EV657_103209</name>
    <name evidence="7" type="ORF">JMJ92_06395</name>
</gene>
<dbReference type="InterPro" id="IPR024199">
    <property type="entry name" value="Uncharacterised_DsbB"/>
</dbReference>
<keyword evidence="2" id="KW-1003">Cell membrane</keyword>
<organism evidence="8 9">
    <name type="scientific">Rhodovulum visakhapatnamense</name>
    <dbReference type="NCBI Taxonomy" id="364297"/>
    <lineage>
        <taxon>Bacteria</taxon>
        <taxon>Pseudomonadati</taxon>
        <taxon>Pseudomonadota</taxon>
        <taxon>Alphaproteobacteria</taxon>
        <taxon>Rhodobacterales</taxon>
        <taxon>Paracoccaceae</taxon>
        <taxon>Rhodovulum</taxon>
    </lineage>
</organism>
<dbReference type="GO" id="GO:0006457">
    <property type="term" value="P:protein folding"/>
    <property type="evidence" value="ECO:0007669"/>
    <property type="project" value="InterPro"/>
</dbReference>
<dbReference type="PIRSF" id="PIRSF033913">
    <property type="entry name" value="S-S_format_DsbB"/>
    <property type="match status" value="1"/>
</dbReference>
<proteinExistence type="predicted"/>
<dbReference type="RefSeq" id="WP_075785875.1">
    <property type="nucleotide sequence ID" value="NZ_JAESIL010000019.1"/>
</dbReference>
<dbReference type="Proteomes" id="UP000295484">
    <property type="component" value="Unassembled WGS sequence"/>
</dbReference>
<dbReference type="AlphaFoldDB" id="A0A4R8G0M6"/>
<feature type="transmembrane region" description="Helical" evidence="6">
    <location>
        <begin position="134"/>
        <end position="152"/>
    </location>
</feature>
<keyword evidence="3 6" id="KW-0812">Transmembrane</keyword>
<reference evidence="7" key="3">
    <citation type="submission" date="2021-01" db="EMBL/GenBank/DDBJ databases">
        <authorList>
            <person name="Guzman M.S."/>
        </authorList>
    </citation>
    <scope>NUCLEOTIDE SEQUENCE</scope>
    <source>
        <strain evidence="7">AB19</strain>
    </source>
</reference>
<comment type="caution">
    <text evidence="8">The sequence shown here is derived from an EMBL/GenBank/DDBJ whole genome shotgun (WGS) entry which is preliminary data.</text>
</comment>
<evidence type="ECO:0000313" key="8">
    <source>
        <dbReference type="EMBL" id="TDX32636.1"/>
    </source>
</evidence>
<dbReference type="InterPro" id="IPR003752">
    <property type="entry name" value="DiS_bond_form_DsbB/BdbC"/>
</dbReference>
<dbReference type="GO" id="GO:0005886">
    <property type="term" value="C:plasma membrane"/>
    <property type="evidence" value="ECO:0007669"/>
    <property type="project" value="UniProtKB-SubCell"/>
</dbReference>
<protein>
    <submittedName>
        <fullName evidence="7">Disulfide bond formation protein B</fullName>
    </submittedName>
    <submittedName>
        <fullName evidence="8">Disulfide bond formation protein DsbB</fullName>
    </submittedName>
</protein>
<evidence type="ECO:0000256" key="5">
    <source>
        <dbReference type="ARBA" id="ARBA00023136"/>
    </source>
</evidence>
<keyword evidence="5 6" id="KW-0472">Membrane</keyword>
<feature type="transmembrane region" description="Helical" evidence="6">
    <location>
        <begin position="49"/>
        <end position="80"/>
    </location>
</feature>
<dbReference type="Gene3D" id="1.20.1550.10">
    <property type="entry name" value="DsbB-like"/>
    <property type="match status" value="1"/>
</dbReference>
<evidence type="ECO:0000256" key="3">
    <source>
        <dbReference type="ARBA" id="ARBA00022692"/>
    </source>
</evidence>
<evidence type="ECO:0000313" key="7">
    <source>
        <dbReference type="EMBL" id="MBL3577790.1"/>
    </source>
</evidence>
<dbReference type="EMBL" id="JAESIL010000019">
    <property type="protein sequence ID" value="MBL3577790.1"/>
    <property type="molecule type" value="Genomic_DNA"/>
</dbReference>